<dbReference type="GO" id="GO:0009307">
    <property type="term" value="P:DNA restriction-modification system"/>
    <property type="evidence" value="ECO:0007669"/>
    <property type="project" value="InterPro"/>
</dbReference>
<dbReference type="RefSeq" id="WP_016190705.1">
    <property type="nucleotide sequence ID" value="NZ_CP089932.1"/>
</dbReference>
<dbReference type="EMBL" id="JXNU01000003">
    <property type="protein sequence ID" value="KKF36336.1"/>
    <property type="molecule type" value="Genomic_DNA"/>
</dbReference>
<name>A0A0M2KH89_9GAMM</name>
<dbReference type="STRING" id="65700.SY86_14245"/>
<evidence type="ECO:0000256" key="1">
    <source>
        <dbReference type="SAM" id="Phobius"/>
    </source>
</evidence>
<dbReference type="SUPFAM" id="SSF52980">
    <property type="entry name" value="Restriction endonuclease-like"/>
    <property type="match status" value="1"/>
</dbReference>
<comment type="caution">
    <text evidence="3">The sequence shown here is derived from an EMBL/GenBank/DDBJ whole genome shotgun (WGS) entry which is preliminary data.</text>
</comment>
<dbReference type="InterPro" id="IPR011335">
    <property type="entry name" value="Restrct_endonuc-II-like"/>
</dbReference>
<evidence type="ECO:0000313" key="3">
    <source>
        <dbReference type="EMBL" id="KKF36336.1"/>
    </source>
</evidence>
<dbReference type="PANTHER" id="PTHR30015:SF7">
    <property type="entry name" value="TYPE IV METHYL-DIRECTED RESTRICTION ENZYME ECOKMRR"/>
    <property type="match status" value="1"/>
</dbReference>
<dbReference type="Pfam" id="PF04471">
    <property type="entry name" value="Mrr_cat"/>
    <property type="match status" value="1"/>
</dbReference>
<gene>
    <name evidence="3" type="ORF">SY86_14245</name>
</gene>
<dbReference type="InterPro" id="IPR052906">
    <property type="entry name" value="Type_IV_Methyl-Rstrct_Enzyme"/>
</dbReference>
<dbReference type="AlphaFoldDB" id="A0A0M2KH89"/>
<dbReference type="Gene3D" id="3.40.1350.10">
    <property type="match status" value="1"/>
</dbReference>
<dbReference type="GO" id="GO:0003677">
    <property type="term" value="F:DNA binding"/>
    <property type="evidence" value="ECO:0007669"/>
    <property type="project" value="InterPro"/>
</dbReference>
<dbReference type="InterPro" id="IPR007560">
    <property type="entry name" value="Restrct_endonuc_IV_Mrr"/>
</dbReference>
<dbReference type="InterPro" id="IPR011856">
    <property type="entry name" value="tRNA_endonuc-like_dom_sf"/>
</dbReference>
<accession>A0A0M2KH89</accession>
<proteinExistence type="predicted"/>
<reference evidence="3 4" key="1">
    <citation type="submission" date="2015-01" db="EMBL/GenBank/DDBJ databases">
        <title>Erwinia tracheiphila.</title>
        <authorList>
            <person name="Shapiro L.R."/>
        </authorList>
    </citation>
    <scope>NUCLEOTIDE SEQUENCE [LARGE SCALE GENOMIC DNA]</scope>
    <source>
        <strain evidence="3 4">BuffGH</strain>
    </source>
</reference>
<keyword evidence="1" id="KW-0812">Transmembrane</keyword>
<evidence type="ECO:0000313" key="4">
    <source>
        <dbReference type="Proteomes" id="UP000033924"/>
    </source>
</evidence>
<keyword evidence="1" id="KW-0472">Membrane</keyword>
<sequence>MSALQLSAALLVNPLPALLLAGLFIVVMLRLSFRQREKASVRRHRCYQAAAARVLEKLGTLPGDGQRMRYLRKINPYVFEELLLLALERQGLTVVRNASYSGDGGTDGQVIIDDECWLIQAKRYSRAITPAHIRDFDQLLEQRTCCGFFIHTGRTGHMSRAVCSTSPRLFIISGQRLLDLLAGRHGWLSGCSYFQRTSV</sequence>
<keyword evidence="1" id="KW-1133">Transmembrane helix</keyword>
<keyword evidence="3" id="KW-0378">Hydrolase</keyword>
<dbReference type="Proteomes" id="UP000033924">
    <property type="component" value="Unassembled WGS sequence"/>
</dbReference>
<dbReference type="PANTHER" id="PTHR30015">
    <property type="entry name" value="MRR RESTRICTION SYSTEM PROTEIN"/>
    <property type="match status" value="1"/>
</dbReference>
<feature type="domain" description="Restriction endonuclease type IV Mrr" evidence="2">
    <location>
        <begin position="71"/>
        <end position="181"/>
    </location>
</feature>
<dbReference type="GO" id="GO:0015666">
    <property type="term" value="F:restriction endodeoxyribonuclease activity"/>
    <property type="evidence" value="ECO:0007669"/>
    <property type="project" value="TreeGrafter"/>
</dbReference>
<dbReference type="PATRIC" id="fig|65700.7.peg.3579"/>
<evidence type="ECO:0000259" key="2">
    <source>
        <dbReference type="Pfam" id="PF04471"/>
    </source>
</evidence>
<keyword evidence="3" id="KW-0540">Nuclease</keyword>
<feature type="transmembrane region" description="Helical" evidence="1">
    <location>
        <begin position="15"/>
        <end position="33"/>
    </location>
</feature>
<keyword evidence="3" id="KW-0255">Endonuclease</keyword>
<protein>
    <submittedName>
        <fullName evidence="3">Restriction endonuclease</fullName>
    </submittedName>
</protein>
<keyword evidence="4" id="KW-1185">Reference proteome</keyword>
<organism evidence="3 4">
    <name type="scientific">Erwinia tracheiphila</name>
    <dbReference type="NCBI Taxonomy" id="65700"/>
    <lineage>
        <taxon>Bacteria</taxon>
        <taxon>Pseudomonadati</taxon>
        <taxon>Pseudomonadota</taxon>
        <taxon>Gammaproteobacteria</taxon>
        <taxon>Enterobacterales</taxon>
        <taxon>Erwiniaceae</taxon>
        <taxon>Erwinia</taxon>
    </lineage>
</organism>